<dbReference type="InterPro" id="IPR011060">
    <property type="entry name" value="RibuloseP-bd_barrel"/>
</dbReference>
<comment type="pathway">
    <text evidence="2 9">Amino-acid biosynthesis; L-tryptophan biosynthesis; L-tryptophan from chorismate: step 5/5.</text>
</comment>
<dbReference type="PANTHER" id="PTHR43406">
    <property type="entry name" value="TRYPTOPHAN SYNTHASE, ALPHA CHAIN"/>
    <property type="match status" value="1"/>
</dbReference>
<feature type="active site" description="Proton acceptor" evidence="9">
    <location>
        <position position="49"/>
    </location>
</feature>
<gene>
    <name evidence="9" type="primary">trpA</name>
    <name evidence="11" type="ORF">JOC47_000419</name>
</gene>
<dbReference type="NCBIfam" id="TIGR00262">
    <property type="entry name" value="trpA"/>
    <property type="match status" value="1"/>
</dbReference>
<dbReference type="InterPro" id="IPR013785">
    <property type="entry name" value="Aldolase_TIM"/>
</dbReference>
<evidence type="ECO:0000256" key="2">
    <source>
        <dbReference type="ARBA" id="ARBA00004733"/>
    </source>
</evidence>
<dbReference type="AlphaFoldDB" id="A0A939BPU4"/>
<dbReference type="EC" id="4.2.1.20" evidence="9"/>
<dbReference type="Proteomes" id="UP000774000">
    <property type="component" value="Unassembled WGS sequence"/>
</dbReference>
<comment type="catalytic activity">
    <reaction evidence="8 9">
        <text>(1S,2R)-1-C-(indol-3-yl)glycerol 3-phosphate + L-serine = D-glyceraldehyde 3-phosphate + L-tryptophan + H2O</text>
        <dbReference type="Rhea" id="RHEA:10532"/>
        <dbReference type="ChEBI" id="CHEBI:15377"/>
        <dbReference type="ChEBI" id="CHEBI:33384"/>
        <dbReference type="ChEBI" id="CHEBI:57912"/>
        <dbReference type="ChEBI" id="CHEBI:58866"/>
        <dbReference type="ChEBI" id="CHEBI:59776"/>
        <dbReference type="EC" id="4.2.1.20"/>
    </reaction>
</comment>
<dbReference type="FunFam" id="3.20.20.70:FF:000037">
    <property type="entry name" value="Tryptophan synthase alpha chain"/>
    <property type="match status" value="1"/>
</dbReference>
<name>A0A939BPU4_9FIRM</name>
<keyword evidence="5 9" id="KW-0822">Tryptophan biosynthesis</keyword>
<keyword evidence="6 9" id="KW-0057">Aromatic amino acid biosynthesis</keyword>
<dbReference type="CDD" id="cd04724">
    <property type="entry name" value="Tryptophan_synthase_alpha"/>
    <property type="match status" value="1"/>
</dbReference>
<evidence type="ECO:0000256" key="10">
    <source>
        <dbReference type="RuleBase" id="RU003662"/>
    </source>
</evidence>
<dbReference type="SUPFAM" id="SSF51366">
    <property type="entry name" value="Ribulose-phoshate binding barrel"/>
    <property type="match status" value="1"/>
</dbReference>
<dbReference type="PANTHER" id="PTHR43406:SF1">
    <property type="entry name" value="TRYPTOPHAN SYNTHASE ALPHA CHAIN, CHLOROPLASTIC"/>
    <property type="match status" value="1"/>
</dbReference>
<feature type="active site" description="Proton acceptor" evidence="9">
    <location>
        <position position="60"/>
    </location>
</feature>
<keyword evidence="12" id="KW-1185">Reference proteome</keyword>
<evidence type="ECO:0000256" key="7">
    <source>
        <dbReference type="ARBA" id="ARBA00023239"/>
    </source>
</evidence>
<reference evidence="11" key="1">
    <citation type="submission" date="2021-01" db="EMBL/GenBank/DDBJ databases">
        <title>Genomic Encyclopedia of Type Strains, Phase IV (KMG-IV): sequencing the most valuable type-strain genomes for metagenomic binning, comparative biology and taxonomic classification.</title>
        <authorList>
            <person name="Goeker M."/>
        </authorList>
    </citation>
    <scope>NUCLEOTIDE SEQUENCE</scope>
    <source>
        <strain evidence="11">DSM 23230</strain>
    </source>
</reference>
<accession>A0A939BPU4</accession>
<comment type="caution">
    <text evidence="11">The sequence shown here is derived from an EMBL/GenBank/DDBJ whole genome shotgun (WGS) entry which is preliminary data.</text>
</comment>
<evidence type="ECO:0000313" key="12">
    <source>
        <dbReference type="Proteomes" id="UP000774000"/>
    </source>
</evidence>
<evidence type="ECO:0000256" key="8">
    <source>
        <dbReference type="ARBA" id="ARBA00049047"/>
    </source>
</evidence>
<evidence type="ECO:0000256" key="4">
    <source>
        <dbReference type="ARBA" id="ARBA00022605"/>
    </source>
</evidence>
<evidence type="ECO:0000256" key="3">
    <source>
        <dbReference type="ARBA" id="ARBA00011270"/>
    </source>
</evidence>
<keyword evidence="7 9" id="KW-0456">Lyase</keyword>
<keyword evidence="4 9" id="KW-0028">Amino-acid biosynthesis</keyword>
<evidence type="ECO:0000256" key="9">
    <source>
        <dbReference type="HAMAP-Rule" id="MF_00131"/>
    </source>
</evidence>
<dbReference type="InterPro" id="IPR002028">
    <property type="entry name" value="Trp_synthase_suA"/>
</dbReference>
<evidence type="ECO:0000256" key="6">
    <source>
        <dbReference type="ARBA" id="ARBA00023141"/>
    </source>
</evidence>
<dbReference type="Gene3D" id="3.20.20.70">
    <property type="entry name" value="Aldolase class I"/>
    <property type="match status" value="1"/>
</dbReference>
<evidence type="ECO:0000313" key="11">
    <source>
        <dbReference type="EMBL" id="MBM7555594.1"/>
    </source>
</evidence>
<dbReference type="HAMAP" id="MF_00131">
    <property type="entry name" value="Trp_synth_alpha"/>
    <property type="match status" value="1"/>
</dbReference>
<organism evidence="11 12">
    <name type="scientific">Halanaerobacter jeridensis</name>
    <dbReference type="NCBI Taxonomy" id="706427"/>
    <lineage>
        <taxon>Bacteria</taxon>
        <taxon>Bacillati</taxon>
        <taxon>Bacillota</taxon>
        <taxon>Clostridia</taxon>
        <taxon>Halanaerobiales</taxon>
        <taxon>Halobacteroidaceae</taxon>
        <taxon>Halanaerobacter</taxon>
    </lineage>
</organism>
<evidence type="ECO:0000256" key="1">
    <source>
        <dbReference type="ARBA" id="ARBA00003365"/>
    </source>
</evidence>
<sequence>MSRISKVFNQLQEKGKKAFIPFLMAGDPDLKTTKELVLEAEQRGADIIEIGLPYSTPLADGPTIKKAGKRSLEHNTNLDDIFELVAEIREESEVPLVLMGYYNLVFKYGVEKFVQQCEKVGVDGTIIPDLPIGEDEELRSLAQNLDIISLVTTTSKPSRVRTVAQKSQGFIYAVSTPGTTGARAEISNEIEEKVEQLREFTDTPIAVGFGISKPEHVEAVTDFADGAIVGSAIIRQIEENLEQPEKIVDEVGDFIEYLTSSIKK</sequence>
<dbReference type="GO" id="GO:0005829">
    <property type="term" value="C:cytosol"/>
    <property type="evidence" value="ECO:0007669"/>
    <property type="project" value="TreeGrafter"/>
</dbReference>
<protein>
    <recommendedName>
        <fullName evidence="9">Tryptophan synthase alpha chain</fullName>
        <ecNumber evidence="9">4.2.1.20</ecNumber>
    </recommendedName>
</protein>
<evidence type="ECO:0000256" key="5">
    <source>
        <dbReference type="ARBA" id="ARBA00022822"/>
    </source>
</evidence>
<comment type="function">
    <text evidence="1 9">The alpha subunit is responsible for the aldol cleavage of indoleglycerol phosphate to indole and glyceraldehyde 3-phosphate.</text>
</comment>
<dbReference type="GO" id="GO:0004834">
    <property type="term" value="F:tryptophan synthase activity"/>
    <property type="evidence" value="ECO:0007669"/>
    <property type="project" value="UniProtKB-UniRule"/>
</dbReference>
<dbReference type="Pfam" id="PF00290">
    <property type="entry name" value="Trp_syntA"/>
    <property type="match status" value="1"/>
</dbReference>
<comment type="subunit">
    <text evidence="3 9">Tetramer of two alpha and two beta chains.</text>
</comment>
<dbReference type="EMBL" id="JAFBDQ010000002">
    <property type="protein sequence ID" value="MBM7555594.1"/>
    <property type="molecule type" value="Genomic_DNA"/>
</dbReference>
<comment type="similarity">
    <text evidence="9 10">Belongs to the TrpA family.</text>
</comment>
<proteinExistence type="inferred from homology"/>
<dbReference type="RefSeq" id="WP_204700322.1">
    <property type="nucleotide sequence ID" value="NZ_JAFBDQ010000002.1"/>
</dbReference>